<accession>A0ABX3Y6E2</accession>
<comment type="caution">
    <text evidence="2">The sequence shown here is derived from an EMBL/GenBank/DDBJ whole genome shotgun (WGS) entry which is preliminary data.</text>
</comment>
<evidence type="ECO:0000313" key="3">
    <source>
        <dbReference type="Proteomes" id="UP000194225"/>
    </source>
</evidence>
<dbReference type="Proteomes" id="UP000194225">
    <property type="component" value="Unassembled WGS sequence"/>
</dbReference>
<dbReference type="EMBL" id="MIGA01000001">
    <property type="protein sequence ID" value="OSY48457.1"/>
    <property type="molecule type" value="Genomic_DNA"/>
</dbReference>
<feature type="compositionally biased region" description="Basic residues" evidence="1">
    <location>
        <begin position="35"/>
        <end position="45"/>
    </location>
</feature>
<proteinExistence type="predicted"/>
<feature type="compositionally biased region" description="Low complexity" evidence="1">
    <location>
        <begin position="7"/>
        <end position="30"/>
    </location>
</feature>
<evidence type="ECO:0000313" key="2">
    <source>
        <dbReference type="EMBL" id="OSY48457.1"/>
    </source>
</evidence>
<gene>
    <name evidence="2" type="ORF">BG653_00334</name>
</gene>
<sequence>MGMVRDPATGSSPTAPAAEAPADAATHSASLPNHLRVRPVRRSRTARQGQLDVLVGHALRAGPLRLTHAKEG</sequence>
<keyword evidence="3" id="KW-1185">Reference proteome</keyword>
<protein>
    <submittedName>
        <fullName evidence="2">Uncharacterized protein</fullName>
    </submittedName>
</protein>
<evidence type="ECO:0000256" key="1">
    <source>
        <dbReference type="SAM" id="MobiDB-lite"/>
    </source>
</evidence>
<organism evidence="2 3">
    <name type="scientific">Streptomyces platensis</name>
    <dbReference type="NCBI Taxonomy" id="58346"/>
    <lineage>
        <taxon>Bacteria</taxon>
        <taxon>Bacillati</taxon>
        <taxon>Actinomycetota</taxon>
        <taxon>Actinomycetes</taxon>
        <taxon>Kitasatosporales</taxon>
        <taxon>Streptomycetaceae</taxon>
        <taxon>Streptomyces</taxon>
    </lineage>
</organism>
<name>A0ABX3Y6E2_STRPT</name>
<feature type="region of interest" description="Disordered" evidence="1">
    <location>
        <begin position="1"/>
        <end position="48"/>
    </location>
</feature>
<reference evidence="2 3" key="1">
    <citation type="submission" date="2016-09" db="EMBL/GenBank/DDBJ databases">
        <title>Streptomyces platensis DSM40041, a candidate organism with high potential of specific P450 cytochromes.</title>
        <authorList>
            <person name="Grumaz C."/>
            <person name="Vainshtein Y."/>
            <person name="Kirstahler P."/>
            <person name="Sohn K."/>
        </authorList>
    </citation>
    <scope>NUCLEOTIDE SEQUENCE [LARGE SCALE GENOMIC DNA]</scope>
    <source>
        <strain evidence="2 3">DSM 40041</strain>
    </source>
</reference>